<sequence>MSDYVTHDCSVATSPPMNRFVDSASSVTFRTLDFMTNNLGDEIDLVLLFEPPKVGKLYVDVFPICWKILSFSATGIGSATVEYTGDSGFVVPQKESSANGILASNSQYCKIGEKCTLKTNANGNINYLTPAVDSSNPNVMQCLNLTERPARIGARNILGLRSHTDWNVSIDPGSGQVQIVEGSPL</sequence>
<dbReference type="EMBL" id="NHYD01003666">
    <property type="protein sequence ID" value="PPQ74838.1"/>
    <property type="molecule type" value="Genomic_DNA"/>
</dbReference>
<reference evidence="1 2" key="1">
    <citation type="journal article" date="2018" name="Evol. Lett.">
        <title>Horizontal gene cluster transfer increased hallucinogenic mushroom diversity.</title>
        <authorList>
            <person name="Reynolds H.T."/>
            <person name="Vijayakumar V."/>
            <person name="Gluck-Thaler E."/>
            <person name="Korotkin H.B."/>
            <person name="Matheny P.B."/>
            <person name="Slot J.C."/>
        </authorList>
    </citation>
    <scope>NUCLEOTIDE SEQUENCE [LARGE SCALE GENOMIC DNA]</scope>
    <source>
        <strain evidence="1 2">2631</strain>
    </source>
</reference>
<dbReference type="OrthoDB" id="3165318at2759"/>
<name>A0A409W8L0_PSICY</name>
<proteinExistence type="predicted"/>
<keyword evidence="2" id="KW-1185">Reference proteome</keyword>
<comment type="caution">
    <text evidence="1">The sequence shown here is derived from an EMBL/GenBank/DDBJ whole genome shotgun (WGS) entry which is preliminary data.</text>
</comment>
<dbReference type="Proteomes" id="UP000283269">
    <property type="component" value="Unassembled WGS sequence"/>
</dbReference>
<evidence type="ECO:0000313" key="2">
    <source>
        <dbReference type="Proteomes" id="UP000283269"/>
    </source>
</evidence>
<gene>
    <name evidence="1" type="ORF">CVT25_000369</name>
</gene>
<organism evidence="1 2">
    <name type="scientific">Psilocybe cyanescens</name>
    <dbReference type="NCBI Taxonomy" id="93625"/>
    <lineage>
        <taxon>Eukaryota</taxon>
        <taxon>Fungi</taxon>
        <taxon>Dikarya</taxon>
        <taxon>Basidiomycota</taxon>
        <taxon>Agaricomycotina</taxon>
        <taxon>Agaricomycetes</taxon>
        <taxon>Agaricomycetidae</taxon>
        <taxon>Agaricales</taxon>
        <taxon>Agaricineae</taxon>
        <taxon>Strophariaceae</taxon>
        <taxon>Psilocybe</taxon>
    </lineage>
</organism>
<dbReference type="AlphaFoldDB" id="A0A409W8L0"/>
<protein>
    <submittedName>
        <fullName evidence="1">Uncharacterized protein</fullName>
    </submittedName>
</protein>
<evidence type="ECO:0000313" key="1">
    <source>
        <dbReference type="EMBL" id="PPQ74838.1"/>
    </source>
</evidence>
<accession>A0A409W8L0</accession>
<dbReference type="InParanoid" id="A0A409W8L0"/>